<dbReference type="InterPro" id="IPR011990">
    <property type="entry name" value="TPR-like_helical_dom_sf"/>
</dbReference>
<dbReference type="InterPro" id="IPR050767">
    <property type="entry name" value="Sel1_AlgK"/>
</dbReference>
<dbReference type="SUPFAM" id="SSF47090">
    <property type="entry name" value="PGBD-like"/>
    <property type="match status" value="1"/>
</dbReference>
<dbReference type="PROSITE" id="PS51257">
    <property type="entry name" value="PROKAR_LIPOPROTEIN"/>
    <property type="match status" value="1"/>
</dbReference>
<dbReference type="InterPro" id="IPR036366">
    <property type="entry name" value="PGBDSf"/>
</dbReference>
<dbReference type="OrthoDB" id="112232at2"/>
<organism evidence="2 3">
    <name type="scientific">Magnetovibrio blakemorei</name>
    <dbReference type="NCBI Taxonomy" id="28181"/>
    <lineage>
        <taxon>Bacteria</taxon>
        <taxon>Pseudomonadati</taxon>
        <taxon>Pseudomonadota</taxon>
        <taxon>Alphaproteobacteria</taxon>
        <taxon>Rhodospirillales</taxon>
        <taxon>Magnetovibrionaceae</taxon>
        <taxon>Magnetovibrio</taxon>
    </lineage>
</organism>
<dbReference type="RefSeq" id="WP_069957496.1">
    <property type="nucleotide sequence ID" value="NZ_MCGG01000018.1"/>
</dbReference>
<keyword evidence="3" id="KW-1185">Reference proteome</keyword>
<dbReference type="PANTHER" id="PTHR11102">
    <property type="entry name" value="SEL-1-LIKE PROTEIN"/>
    <property type="match status" value="1"/>
</dbReference>
<feature type="domain" description="Peptidoglycan binding-like" evidence="1">
    <location>
        <begin position="242"/>
        <end position="281"/>
    </location>
</feature>
<dbReference type="Gene3D" id="1.25.40.10">
    <property type="entry name" value="Tetratricopeptide repeat domain"/>
    <property type="match status" value="1"/>
</dbReference>
<comment type="caution">
    <text evidence="2">The sequence shown here is derived from an EMBL/GenBank/DDBJ whole genome shotgun (WGS) entry which is preliminary data.</text>
</comment>
<sequence length="303" mass="32143">MVGSYRMVTAGLFSSRTIAVLGLGFVLTLGGCGGNANKSKPIQTAQETANERAQSLNTLRAWAESGDIGAQYDLGLTLAESDPAAAARWFESAALQGQGAAAYQLGLMQSDPNRAVEWYSMASAMGHIGAQYQLGEAYLNGRGTAKEPGWGLMWMERSARAGYGPAQLALGVAMASGVAGRGQRARALTWLLIAEDNNIEGGAAAIRTLRARLSSMYIESAEQQAQSWRNEPFSDTTGDRASLRFAQYALSRLGYDPGTADGIDGERTYGAIAEFRAAEGLGGGGCDGKLLDRLRERLTVLNR</sequence>
<dbReference type="Pfam" id="PF08238">
    <property type="entry name" value="Sel1"/>
    <property type="match status" value="3"/>
</dbReference>
<evidence type="ECO:0000259" key="1">
    <source>
        <dbReference type="Pfam" id="PF01471"/>
    </source>
</evidence>
<dbReference type="InterPro" id="IPR036365">
    <property type="entry name" value="PGBD-like_sf"/>
</dbReference>
<dbReference type="SUPFAM" id="SSF81901">
    <property type="entry name" value="HCP-like"/>
    <property type="match status" value="1"/>
</dbReference>
<dbReference type="Pfam" id="PF01471">
    <property type="entry name" value="PG_binding_1"/>
    <property type="match status" value="1"/>
</dbReference>
<dbReference type="Gene3D" id="1.10.101.10">
    <property type="entry name" value="PGBD-like superfamily/PGBD"/>
    <property type="match status" value="1"/>
</dbReference>
<dbReference type="PANTHER" id="PTHR11102:SF160">
    <property type="entry name" value="ERAD-ASSOCIATED E3 UBIQUITIN-PROTEIN LIGASE COMPONENT HRD3"/>
    <property type="match status" value="1"/>
</dbReference>
<evidence type="ECO:0000313" key="2">
    <source>
        <dbReference type="EMBL" id="OEJ67907.1"/>
    </source>
</evidence>
<name>A0A1E5Q9R4_9PROT</name>
<accession>A0A1E5Q9R4</accession>
<dbReference type="Proteomes" id="UP000095347">
    <property type="component" value="Unassembled WGS sequence"/>
</dbReference>
<evidence type="ECO:0000313" key="3">
    <source>
        <dbReference type="Proteomes" id="UP000095347"/>
    </source>
</evidence>
<reference evidence="3" key="1">
    <citation type="submission" date="2016-07" db="EMBL/GenBank/DDBJ databases">
        <authorList>
            <person name="Florea S."/>
            <person name="Webb J.S."/>
            <person name="Jaromczyk J."/>
            <person name="Schardl C.L."/>
        </authorList>
    </citation>
    <scope>NUCLEOTIDE SEQUENCE [LARGE SCALE GENOMIC DNA]</scope>
    <source>
        <strain evidence="3">MV-1</strain>
    </source>
</reference>
<dbReference type="EMBL" id="MCGG01000018">
    <property type="protein sequence ID" value="OEJ67907.1"/>
    <property type="molecule type" value="Genomic_DNA"/>
</dbReference>
<dbReference type="STRING" id="28181.BEN30_07875"/>
<protein>
    <recommendedName>
        <fullName evidence="1">Peptidoglycan binding-like domain-containing protein</fullName>
    </recommendedName>
</protein>
<dbReference type="SMART" id="SM00671">
    <property type="entry name" value="SEL1"/>
    <property type="match status" value="4"/>
</dbReference>
<dbReference type="AlphaFoldDB" id="A0A1E5Q9R4"/>
<dbReference type="InterPro" id="IPR002477">
    <property type="entry name" value="Peptidoglycan-bd-like"/>
</dbReference>
<proteinExistence type="predicted"/>
<gene>
    <name evidence="2" type="ORF">BEN30_07875</name>
</gene>
<dbReference type="InterPro" id="IPR006597">
    <property type="entry name" value="Sel1-like"/>
</dbReference>